<accession>N1WEZ9</accession>
<dbReference type="AlphaFoldDB" id="N1WEZ9"/>
<proteinExistence type="predicted"/>
<protein>
    <submittedName>
        <fullName evidence="1">Uncharacterized protein</fullName>
    </submittedName>
</protein>
<dbReference type="Proteomes" id="UP000012313">
    <property type="component" value="Unassembled WGS sequence"/>
</dbReference>
<evidence type="ECO:0000313" key="2">
    <source>
        <dbReference type="Proteomes" id="UP000012313"/>
    </source>
</evidence>
<dbReference type="EMBL" id="AOHC02000016">
    <property type="protein sequence ID" value="EMY78826.1"/>
    <property type="molecule type" value="Genomic_DNA"/>
</dbReference>
<organism evidence="1 2">
    <name type="scientific">Leptospira weilii serovar Ranarum str. ICFT</name>
    <dbReference type="NCBI Taxonomy" id="1218598"/>
    <lineage>
        <taxon>Bacteria</taxon>
        <taxon>Pseudomonadati</taxon>
        <taxon>Spirochaetota</taxon>
        <taxon>Spirochaetia</taxon>
        <taxon>Leptospirales</taxon>
        <taxon>Leptospiraceae</taxon>
        <taxon>Leptospira</taxon>
    </lineage>
</organism>
<evidence type="ECO:0000313" key="1">
    <source>
        <dbReference type="EMBL" id="EMY78826.1"/>
    </source>
</evidence>
<comment type="caution">
    <text evidence="1">The sequence shown here is derived from an EMBL/GenBank/DDBJ whole genome shotgun (WGS) entry which is preliminary data.</text>
</comment>
<reference evidence="1" key="1">
    <citation type="submission" date="2013-03" db="EMBL/GenBank/DDBJ databases">
        <authorList>
            <person name="Harkins D.M."/>
            <person name="Durkin A.S."/>
            <person name="Brinkac L.M."/>
            <person name="Haft D.H."/>
            <person name="Selengut J.D."/>
            <person name="Sanka R."/>
            <person name="DePew J."/>
            <person name="Purushe J."/>
            <person name="Hartskeerl R.A."/>
            <person name="Ahmed A."/>
            <person name="van der Linden H."/>
            <person name="Goris M.G.A."/>
            <person name="Vinetz J.M."/>
            <person name="Sutton G.G."/>
            <person name="Nierman W.C."/>
            <person name="Fouts D.E."/>
        </authorList>
    </citation>
    <scope>NUCLEOTIDE SEQUENCE [LARGE SCALE GENOMIC DNA]</scope>
    <source>
        <strain evidence="1">ICFT</strain>
    </source>
</reference>
<name>N1WEZ9_9LEPT</name>
<gene>
    <name evidence="1" type="ORF">LEP1GSC060_1165</name>
</gene>
<dbReference type="STRING" id="1218598.LEP1GSC060_1165"/>
<sequence>MNDFFFFQWRIWSLQKKYHSDPLPMFRPAVTNFQLWLDHIWKVNILPFFQSRKIRIERRLLPILHQEFTKEQVVDPRDVQHLLYETKLPLENGIPPRFTSDLEVDMTAFAGGKKKVRIKQKLHSGFPEQTKYRIWKLLHKSLHTLNEKPWKKLFSKKESDTIPIEIFPDLIAAASPNPYRLYLHSMILWEEFFPWEEWKSSLPFSWIPFGGSKKIKLRFVAARAASFSKQEFYEESYSPELAFCDLYAQGYLRETSDKSVDLENPESYYLGTFFPSKLEKKNLPLWLQERNLFPNEFQWKSSSKEQIFKILNKEIRFRIENEMEEDSFDSKFIQVGGKRFFLKSQFLEGRFFQRAIFTVHPMVFANRLLKGL</sequence>
<keyword evidence="2" id="KW-1185">Reference proteome</keyword>